<protein>
    <submittedName>
        <fullName evidence="1">Uncharacterized protein</fullName>
    </submittedName>
</protein>
<dbReference type="AlphaFoldDB" id="A0A4Y4DMB2"/>
<name>A0A4Y4DMB2_GLUUR</name>
<comment type="caution">
    <text evidence="1">The sequence shown here is derived from an EMBL/GenBank/DDBJ whole genome shotgun (WGS) entry which is preliminary data.</text>
</comment>
<dbReference type="EMBL" id="BJNY01000001">
    <property type="protein sequence ID" value="GED04488.1"/>
    <property type="molecule type" value="Genomic_DNA"/>
</dbReference>
<dbReference type="RefSeq" id="WP_141360707.1">
    <property type="nucleotide sequence ID" value="NZ_BAAAJL010000007.1"/>
</dbReference>
<proteinExistence type="predicted"/>
<dbReference type="Proteomes" id="UP000316612">
    <property type="component" value="Unassembled WGS sequence"/>
</dbReference>
<reference evidence="1 2" key="1">
    <citation type="submission" date="2019-06" db="EMBL/GenBank/DDBJ databases">
        <title>Whole genome shotgun sequence of Glutamicibacter uratoxydans NBRC 15515.</title>
        <authorList>
            <person name="Hosoyama A."/>
            <person name="Uohara A."/>
            <person name="Ohji S."/>
            <person name="Ichikawa N."/>
        </authorList>
    </citation>
    <scope>NUCLEOTIDE SEQUENCE [LARGE SCALE GENOMIC DNA]</scope>
    <source>
        <strain evidence="1 2">NBRC 15515</strain>
    </source>
</reference>
<keyword evidence="2" id="KW-1185">Reference proteome</keyword>
<evidence type="ECO:0000313" key="1">
    <source>
        <dbReference type="EMBL" id="GED04488.1"/>
    </source>
</evidence>
<gene>
    <name evidence="1" type="ORF">AUR04nite_00200</name>
</gene>
<evidence type="ECO:0000313" key="2">
    <source>
        <dbReference type="Proteomes" id="UP000316612"/>
    </source>
</evidence>
<accession>A0A4Y4DMB2</accession>
<organism evidence="1 2">
    <name type="scientific">Glutamicibacter uratoxydans</name>
    <name type="common">Arthrobacter uratoxydans</name>
    <dbReference type="NCBI Taxonomy" id="43667"/>
    <lineage>
        <taxon>Bacteria</taxon>
        <taxon>Bacillati</taxon>
        <taxon>Actinomycetota</taxon>
        <taxon>Actinomycetes</taxon>
        <taxon>Micrococcales</taxon>
        <taxon>Micrococcaceae</taxon>
        <taxon>Glutamicibacter</taxon>
    </lineage>
</organism>
<sequence>MDELPREHTKHVEEIPKSYKAFQWDGTKGGGEWIAEQLNKLRALDRPNITAHISSKGELTIFDVPLGSWSSDPKMREGDWILASLDDGDGNLALTHVTNQWMFTENYREVSEAEVAA</sequence>